<name>A0A211ZMB7_9PROT</name>
<dbReference type="Pfam" id="PF06568">
    <property type="entry name" value="YjiS-like"/>
    <property type="match status" value="1"/>
</dbReference>
<evidence type="ECO:0000259" key="2">
    <source>
        <dbReference type="Pfam" id="PF06568"/>
    </source>
</evidence>
<gene>
    <name evidence="3" type="ORF">BWR60_14750</name>
</gene>
<dbReference type="Proteomes" id="UP000196655">
    <property type="component" value="Unassembled WGS sequence"/>
</dbReference>
<evidence type="ECO:0000313" key="3">
    <source>
        <dbReference type="EMBL" id="OWJ66433.1"/>
    </source>
</evidence>
<dbReference type="InterPro" id="IPR009506">
    <property type="entry name" value="YjiS-like"/>
</dbReference>
<proteinExistence type="predicted"/>
<keyword evidence="4" id="KW-1185">Reference proteome</keyword>
<comment type="caution">
    <text evidence="3">The sequence shown here is derived from an EMBL/GenBank/DDBJ whole genome shotgun (WGS) entry which is preliminary data.</text>
</comment>
<organism evidence="3 4">
    <name type="scientific">Inquilinus limosus</name>
    <dbReference type="NCBI Taxonomy" id="171674"/>
    <lineage>
        <taxon>Bacteria</taxon>
        <taxon>Pseudomonadati</taxon>
        <taxon>Pseudomonadota</taxon>
        <taxon>Alphaproteobacteria</taxon>
        <taxon>Rhodospirillales</taxon>
        <taxon>Rhodospirillaceae</taxon>
        <taxon>Inquilinus</taxon>
    </lineage>
</organism>
<dbReference type="AlphaFoldDB" id="A0A211ZMB7"/>
<accession>A0A211ZMB7</accession>
<reference evidence="4" key="1">
    <citation type="submission" date="2017-05" db="EMBL/GenBank/DDBJ databases">
        <authorList>
            <person name="Macchi M."/>
            <person name="Festa S."/>
            <person name="Coppotelli B.M."/>
            <person name="Morelli I.S."/>
        </authorList>
    </citation>
    <scope>NUCLEOTIDE SEQUENCE [LARGE SCALE GENOMIC DNA]</scope>
    <source>
        <strain evidence="4">I</strain>
    </source>
</reference>
<evidence type="ECO:0000256" key="1">
    <source>
        <dbReference type="SAM" id="MobiDB-lite"/>
    </source>
</evidence>
<feature type="domain" description="YjiS-like" evidence="2">
    <location>
        <begin position="39"/>
        <end position="72"/>
    </location>
</feature>
<protein>
    <recommendedName>
        <fullName evidence="2">YjiS-like domain-containing protein</fullName>
    </recommendedName>
</protein>
<sequence length="83" mass="9391">METTMTLSVADRGARSGAADGASERRRCGLSRLWFAAAGHLARWSCRHQTRRQLRMLDSRMLNDIGLCRDEALAEALKPFWRA</sequence>
<feature type="region of interest" description="Disordered" evidence="1">
    <location>
        <begin position="1"/>
        <end position="23"/>
    </location>
</feature>
<evidence type="ECO:0000313" key="4">
    <source>
        <dbReference type="Proteomes" id="UP000196655"/>
    </source>
</evidence>
<dbReference type="EMBL" id="NHON01000024">
    <property type="protein sequence ID" value="OWJ66433.1"/>
    <property type="molecule type" value="Genomic_DNA"/>
</dbReference>